<dbReference type="InterPro" id="IPR046366">
    <property type="entry name" value="MPAB"/>
</dbReference>
<feature type="compositionally biased region" description="Pro residues" evidence="1">
    <location>
        <begin position="1"/>
        <end position="22"/>
    </location>
</feature>
<feature type="domain" description="ER-bound oxygenase mpaB/mpaB'/Rubber oxygenase catalytic" evidence="3">
    <location>
        <begin position="89"/>
        <end position="271"/>
    </location>
</feature>
<dbReference type="AlphaFoldDB" id="A0A9W9QCS9"/>
<evidence type="ECO:0000259" key="3">
    <source>
        <dbReference type="Pfam" id="PF09995"/>
    </source>
</evidence>
<dbReference type="Pfam" id="PF09995">
    <property type="entry name" value="MPAB_Lcp_cat"/>
    <property type="match status" value="1"/>
</dbReference>
<keyword evidence="5" id="KW-1185">Reference proteome</keyword>
<dbReference type="Proteomes" id="UP001147746">
    <property type="component" value="Unassembled WGS sequence"/>
</dbReference>
<keyword evidence="2" id="KW-1133">Transmembrane helix</keyword>
<evidence type="ECO:0000313" key="4">
    <source>
        <dbReference type="EMBL" id="KAJ5331305.1"/>
    </source>
</evidence>
<feature type="transmembrane region" description="Helical" evidence="2">
    <location>
        <begin position="238"/>
        <end position="259"/>
    </location>
</feature>
<organism evidence="4 5">
    <name type="scientific">Penicillium atrosanguineum</name>
    <dbReference type="NCBI Taxonomy" id="1132637"/>
    <lineage>
        <taxon>Eukaryota</taxon>
        <taxon>Fungi</taxon>
        <taxon>Dikarya</taxon>
        <taxon>Ascomycota</taxon>
        <taxon>Pezizomycotina</taxon>
        <taxon>Eurotiomycetes</taxon>
        <taxon>Eurotiomycetidae</taxon>
        <taxon>Eurotiales</taxon>
        <taxon>Aspergillaceae</taxon>
        <taxon>Penicillium</taxon>
    </lineage>
</organism>
<feature type="transmembrane region" description="Helical" evidence="2">
    <location>
        <begin position="274"/>
        <end position="295"/>
    </location>
</feature>
<comment type="caution">
    <text evidence="4">The sequence shown here is derived from an EMBL/GenBank/DDBJ whole genome shotgun (WGS) entry which is preliminary data.</text>
</comment>
<gene>
    <name evidence="4" type="ORF">N7476_001088</name>
</gene>
<dbReference type="GO" id="GO:0016491">
    <property type="term" value="F:oxidoreductase activity"/>
    <property type="evidence" value="ECO:0007669"/>
    <property type="project" value="InterPro"/>
</dbReference>
<evidence type="ECO:0000256" key="2">
    <source>
        <dbReference type="SAM" id="Phobius"/>
    </source>
</evidence>
<keyword evidence="2" id="KW-0812">Transmembrane</keyword>
<dbReference type="InterPro" id="IPR018713">
    <property type="entry name" value="MPAB/Lcp_cat_dom"/>
</dbReference>
<dbReference type="EMBL" id="JAPZBO010000001">
    <property type="protein sequence ID" value="KAJ5331305.1"/>
    <property type="molecule type" value="Genomic_DNA"/>
</dbReference>
<sequence length="400" mass="46233">MAPLRPSPPTRLPPTHKNPPLPARQQSPKEIQLPNPRIHGQHDRRRSLPDPKGVAQLEFPFIFIKSLQFALFRTYGIPTISKLLTKTTQFSNPATALKRYTDTSTLVQEMVGNSPTSSRAITSFARTRYLHAGYRASGKILEPDMLYTLALFALEPIRFIERFEWRSLSDLERCAIGTFWKSAGDALGVSYDALPSGQGFRDGIQWLEELETWSLEYEREFMVPDVNNRETADQTTAILVYMLPAWLCPVGLQFVSFMMDERLRRAMMYDPPTAFFSALFSSLLMVRKLFLRYLVPPRPYFLRYISFTEEPDQSNRFFLTQWEAAPYYVKPTLWNRWGPMAWLTWALGRPVPGDEGDKFYPSGYTIPDVGPKHFEGKGKKELEEMMEQLKEFRTGKCPFH</sequence>
<feature type="region of interest" description="Disordered" evidence="1">
    <location>
        <begin position="1"/>
        <end position="51"/>
    </location>
</feature>
<accession>A0A9W9QCS9</accession>
<evidence type="ECO:0000256" key="1">
    <source>
        <dbReference type="SAM" id="MobiDB-lite"/>
    </source>
</evidence>
<protein>
    <recommendedName>
        <fullName evidence="3">ER-bound oxygenase mpaB/mpaB'/Rubber oxygenase catalytic domain-containing protein</fullName>
    </recommendedName>
</protein>
<dbReference type="PANTHER" id="PTHR36124:SF6">
    <property type="entry name" value="ER-BOUND OXYGENASE MPAB_MPAB'_RUBBER OXYGENASE CATALYTIC DOMAIN-CONTAINING PROTEIN"/>
    <property type="match status" value="1"/>
</dbReference>
<name>A0A9W9QCS9_9EURO</name>
<proteinExistence type="predicted"/>
<dbReference type="PANTHER" id="PTHR36124">
    <property type="match status" value="1"/>
</dbReference>
<evidence type="ECO:0000313" key="5">
    <source>
        <dbReference type="Proteomes" id="UP001147746"/>
    </source>
</evidence>
<reference evidence="4" key="1">
    <citation type="submission" date="2022-12" db="EMBL/GenBank/DDBJ databases">
        <authorList>
            <person name="Petersen C."/>
        </authorList>
    </citation>
    <scope>NUCLEOTIDE SEQUENCE</scope>
    <source>
        <strain evidence="4">IBT 21472</strain>
    </source>
</reference>
<reference evidence="4" key="2">
    <citation type="journal article" date="2023" name="IMA Fungus">
        <title>Comparative genomic study of the Penicillium genus elucidates a diverse pangenome and 15 lateral gene transfer events.</title>
        <authorList>
            <person name="Petersen C."/>
            <person name="Sorensen T."/>
            <person name="Nielsen M.R."/>
            <person name="Sondergaard T.E."/>
            <person name="Sorensen J.L."/>
            <person name="Fitzpatrick D.A."/>
            <person name="Frisvad J.C."/>
            <person name="Nielsen K.L."/>
        </authorList>
    </citation>
    <scope>NUCLEOTIDE SEQUENCE</scope>
    <source>
        <strain evidence="4">IBT 21472</strain>
    </source>
</reference>
<keyword evidence="2" id="KW-0472">Membrane</keyword>